<dbReference type="AlphaFoldDB" id="A0A1E5XUZ2"/>
<organism evidence="1 2">
    <name type="scientific">Devosia insulae DS-56</name>
    <dbReference type="NCBI Taxonomy" id="1116389"/>
    <lineage>
        <taxon>Bacteria</taxon>
        <taxon>Pseudomonadati</taxon>
        <taxon>Pseudomonadota</taxon>
        <taxon>Alphaproteobacteria</taxon>
        <taxon>Hyphomicrobiales</taxon>
        <taxon>Devosiaceae</taxon>
        <taxon>Devosia</taxon>
    </lineage>
</organism>
<dbReference type="EMBL" id="LAJE02000072">
    <property type="protein sequence ID" value="OEO32410.1"/>
    <property type="molecule type" value="Genomic_DNA"/>
</dbReference>
<dbReference type="Gene3D" id="1.25.40.10">
    <property type="entry name" value="Tetratricopeptide repeat domain"/>
    <property type="match status" value="1"/>
</dbReference>
<dbReference type="Proteomes" id="UP000095463">
    <property type="component" value="Unassembled WGS sequence"/>
</dbReference>
<reference evidence="1 2" key="1">
    <citation type="journal article" date="2015" name="Genome Announc.">
        <title>Genome Assemblies of Three Soil-Associated Devosia species: D. insulae, D. limi, and D. soli.</title>
        <authorList>
            <person name="Hassan Y.I."/>
            <person name="Lepp D."/>
            <person name="Zhou T."/>
        </authorList>
    </citation>
    <scope>NUCLEOTIDE SEQUENCE [LARGE SCALE GENOMIC DNA]</scope>
    <source>
        <strain evidence="1 2">DS-56</strain>
    </source>
</reference>
<accession>A0A1E5XUZ2</accession>
<dbReference type="SUPFAM" id="SSF48452">
    <property type="entry name" value="TPR-like"/>
    <property type="match status" value="1"/>
</dbReference>
<gene>
    <name evidence="1" type="ORF">VW23_011340</name>
</gene>
<name>A0A1E5XUZ2_9HYPH</name>
<dbReference type="SMART" id="SM00028">
    <property type="entry name" value="TPR"/>
    <property type="match status" value="3"/>
</dbReference>
<dbReference type="RefSeq" id="WP_069908369.1">
    <property type="nucleotide sequence ID" value="NZ_LAJE02000072.1"/>
</dbReference>
<dbReference type="OrthoDB" id="54411at2"/>
<comment type="caution">
    <text evidence="1">The sequence shown here is derived from an EMBL/GenBank/DDBJ whole genome shotgun (WGS) entry which is preliminary data.</text>
</comment>
<evidence type="ECO:0000313" key="1">
    <source>
        <dbReference type="EMBL" id="OEO32410.1"/>
    </source>
</evidence>
<dbReference type="InterPro" id="IPR019734">
    <property type="entry name" value="TPR_rpt"/>
</dbReference>
<sequence length="408" mass="45209">MRTDLSQPTGTFAERKNDTIPRLLIVPPRHSSPLVDAQDHKIALSLVTDVTLSLCRSRLYEVIAPHSAMKLTSGPIWEEMLPADYVVLTDVVLCQRELPFALMSIDVVATGPGRRIYRSEVELRSGALQGIHDSFCAVLADKICGEIGAYELQQYRRTGAASAYVHYLIAMQRRDRNDLTSLLRAQKSLERSIQLSPDFAPALAQLARTKTLEWLERGSADRTLLHDARHLAQRAYCYAPNDSASLREIGHATLYLHDLPGARELFEAAHEFAPNHADLLVDQADVLTHLSRHDEAEAKISRALSLNPLAPDDYYWIAGAVSFFRGEYQQALARLSAMESPGLALRLMAACAAMLHDKEAAAAYREQALARDPAFTVEKWQSLYPAPNPADTAHYLDALLLAGFSRGA</sequence>
<proteinExistence type="predicted"/>
<keyword evidence="2" id="KW-1185">Reference proteome</keyword>
<evidence type="ECO:0000313" key="2">
    <source>
        <dbReference type="Proteomes" id="UP000095463"/>
    </source>
</evidence>
<dbReference type="InterPro" id="IPR011990">
    <property type="entry name" value="TPR-like_helical_dom_sf"/>
</dbReference>
<protein>
    <submittedName>
        <fullName evidence="1">Uncharacterized protein</fullName>
    </submittedName>
</protein>